<dbReference type="Gene3D" id="3.80.10.10">
    <property type="entry name" value="Ribonuclease Inhibitor"/>
    <property type="match status" value="1"/>
</dbReference>
<dbReference type="InterPro" id="IPR003591">
    <property type="entry name" value="Leu-rich_rpt_typical-subtyp"/>
</dbReference>
<evidence type="ECO:0000256" key="1">
    <source>
        <dbReference type="ARBA" id="ARBA00022614"/>
    </source>
</evidence>
<organism evidence="4 5">
    <name type="scientific">Paramormyrops kingsleyae</name>
    <dbReference type="NCBI Taxonomy" id="1676925"/>
    <lineage>
        <taxon>Eukaryota</taxon>
        <taxon>Metazoa</taxon>
        <taxon>Chordata</taxon>
        <taxon>Craniata</taxon>
        <taxon>Vertebrata</taxon>
        <taxon>Euteleostomi</taxon>
        <taxon>Actinopterygii</taxon>
        <taxon>Neopterygii</taxon>
        <taxon>Teleostei</taxon>
        <taxon>Osteoglossocephala</taxon>
        <taxon>Osteoglossomorpha</taxon>
        <taxon>Osteoglossiformes</taxon>
        <taxon>Mormyridae</taxon>
        <taxon>Paramormyrops</taxon>
    </lineage>
</organism>
<accession>A0A3B3T8M0</accession>
<keyword evidence="1" id="KW-0433">Leucine-rich repeat</keyword>
<dbReference type="GO" id="GO:0005737">
    <property type="term" value="C:cytoplasm"/>
    <property type="evidence" value="ECO:0007669"/>
    <property type="project" value="TreeGrafter"/>
</dbReference>
<keyword evidence="2" id="KW-0677">Repeat</keyword>
<dbReference type="PANTHER" id="PTHR48051:SF42">
    <property type="entry name" value="LEUCINE-RICH REPEAT-CONTAINING PROTEIN 18-LIKE"/>
    <property type="match status" value="1"/>
</dbReference>
<evidence type="ECO:0000259" key="3">
    <source>
        <dbReference type="Pfam" id="PF23598"/>
    </source>
</evidence>
<feature type="domain" description="Disease resistance R13L4/SHOC-2-like LRR" evidence="3">
    <location>
        <begin position="69"/>
        <end position="176"/>
    </location>
</feature>
<dbReference type="AlphaFoldDB" id="A0A3B3T8M0"/>
<dbReference type="PANTHER" id="PTHR48051">
    <property type="match status" value="1"/>
</dbReference>
<dbReference type="SUPFAM" id="SSF52075">
    <property type="entry name" value="Outer arm dynein light chain 1"/>
    <property type="match status" value="1"/>
</dbReference>
<dbReference type="InterPro" id="IPR001611">
    <property type="entry name" value="Leu-rich_rpt"/>
</dbReference>
<dbReference type="Proteomes" id="UP000261540">
    <property type="component" value="Unplaced"/>
</dbReference>
<dbReference type="InterPro" id="IPR032675">
    <property type="entry name" value="LRR_dom_sf"/>
</dbReference>
<evidence type="ECO:0000313" key="4">
    <source>
        <dbReference type="Ensembl" id="ENSPKIP00000039015.1"/>
    </source>
</evidence>
<name>A0A3B3T8M0_9TELE</name>
<protein>
    <submittedName>
        <fullName evidence="4">Leucine rich repeat containing 18</fullName>
    </submittedName>
</protein>
<proteinExistence type="predicted"/>
<dbReference type="GeneTree" id="ENSGT00940000156026"/>
<dbReference type="PROSITE" id="PS51450">
    <property type="entry name" value="LRR"/>
    <property type="match status" value="1"/>
</dbReference>
<dbReference type="InterPro" id="IPR055414">
    <property type="entry name" value="LRR_R13L4/SHOC2-like"/>
</dbReference>
<evidence type="ECO:0000313" key="5">
    <source>
        <dbReference type="Proteomes" id="UP000261540"/>
    </source>
</evidence>
<dbReference type="InterPro" id="IPR050216">
    <property type="entry name" value="LRR_domain-containing"/>
</dbReference>
<dbReference type="Pfam" id="PF23598">
    <property type="entry name" value="LRR_14"/>
    <property type="match status" value="1"/>
</dbReference>
<reference evidence="4" key="1">
    <citation type="submission" date="2025-08" db="UniProtKB">
        <authorList>
            <consortium name="Ensembl"/>
        </authorList>
    </citation>
    <scope>IDENTIFICATION</scope>
</reference>
<evidence type="ECO:0000256" key="2">
    <source>
        <dbReference type="ARBA" id="ARBA00022737"/>
    </source>
</evidence>
<keyword evidence="5" id="KW-1185">Reference proteome</keyword>
<sequence length="254" mass="29129">IIKGKMGESQGKKITLKMARNALRVTVDGRRRLDLSNMQMAEFPRCLLRLADVEELDLSRNRLQKLPEYIERFHNLRWLDLHSNRLAEIPASIGQLQGLLYLNLCNNQLCSRGLPEELGQLDRLRSLNLGMNRLESLPYSMATLRELRELGLFDNQLTQVPDCLRRLPHLRKLNVCRNPIRSPDDDSGRDPIRRVECFYLVDGDGLCETCTQKCREKLGRLDQLRSGVGHAHSSSVWLLTPNSVAKEVQACCRN</sequence>
<reference evidence="4" key="2">
    <citation type="submission" date="2025-09" db="UniProtKB">
        <authorList>
            <consortium name="Ensembl"/>
        </authorList>
    </citation>
    <scope>IDENTIFICATION</scope>
</reference>
<dbReference type="SMART" id="SM00369">
    <property type="entry name" value="LRR_TYP"/>
    <property type="match status" value="5"/>
</dbReference>
<dbReference type="Ensembl" id="ENSPKIT00000020014.1">
    <property type="protein sequence ID" value="ENSPKIP00000039015.1"/>
    <property type="gene ID" value="ENSPKIG00000016559.1"/>
</dbReference>
<dbReference type="STRING" id="1676925.ENSPKIP00000039015"/>